<dbReference type="RefSeq" id="XP_022398283.1">
    <property type="nucleotide sequence ID" value="XM_022548554.1"/>
</dbReference>
<evidence type="ECO:0000313" key="3">
    <source>
        <dbReference type="Proteomes" id="UP000184300"/>
    </source>
</evidence>
<proteinExistence type="predicted"/>
<sequence length="135" mass="15325">MTTDHCSTRRISRTLVQGVDPISHPRNQPAPQSTPPSLQSPIPESEIPSMVPENRAHVIQQEPIIQIYHFLGPECSGLWRRAREHGLCRRHVDGDQQGDSADSVTDYSTEGVPRIRRSATPELREERSIQMSQFY</sequence>
<dbReference type="AlphaFoldDB" id="A0A1L9VCI0"/>
<feature type="region of interest" description="Disordered" evidence="1">
    <location>
        <begin position="91"/>
        <end position="135"/>
    </location>
</feature>
<keyword evidence="3" id="KW-1185">Reference proteome</keyword>
<feature type="compositionally biased region" description="Polar residues" evidence="1">
    <location>
        <begin position="97"/>
        <end position="108"/>
    </location>
</feature>
<evidence type="ECO:0000256" key="1">
    <source>
        <dbReference type="SAM" id="MobiDB-lite"/>
    </source>
</evidence>
<evidence type="ECO:0000313" key="2">
    <source>
        <dbReference type="EMBL" id="OJJ81585.1"/>
    </source>
</evidence>
<organism evidence="2 3">
    <name type="scientific">Aspergillus glaucus CBS 516.65</name>
    <dbReference type="NCBI Taxonomy" id="1160497"/>
    <lineage>
        <taxon>Eukaryota</taxon>
        <taxon>Fungi</taxon>
        <taxon>Dikarya</taxon>
        <taxon>Ascomycota</taxon>
        <taxon>Pezizomycotina</taxon>
        <taxon>Eurotiomycetes</taxon>
        <taxon>Eurotiomycetidae</taxon>
        <taxon>Eurotiales</taxon>
        <taxon>Aspergillaceae</taxon>
        <taxon>Aspergillus</taxon>
        <taxon>Aspergillus subgen. Aspergillus</taxon>
    </lineage>
</organism>
<accession>A0A1L9VCI0</accession>
<name>A0A1L9VCI0_ASPGL</name>
<dbReference type="Proteomes" id="UP000184300">
    <property type="component" value="Unassembled WGS sequence"/>
</dbReference>
<feature type="region of interest" description="Disordered" evidence="1">
    <location>
        <begin position="1"/>
        <end position="48"/>
    </location>
</feature>
<dbReference type="GeneID" id="34464814"/>
<protein>
    <submittedName>
        <fullName evidence="2">Uncharacterized protein</fullName>
    </submittedName>
</protein>
<gene>
    <name evidence="2" type="ORF">ASPGLDRAFT_626401</name>
</gene>
<feature type="compositionally biased region" description="Polar residues" evidence="1">
    <location>
        <begin position="25"/>
        <end position="42"/>
    </location>
</feature>
<dbReference type="VEuPathDB" id="FungiDB:ASPGLDRAFT_626401"/>
<dbReference type="EMBL" id="KV878905">
    <property type="protein sequence ID" value="OJJ81585.1"/>
    <property type="molecule type" value="Genomic_DNA"/>
</dbReference>
<reference evidence="3" key="1">
    <citation type="journal article" date="2017" name="Genome Biol.">
        <title>Comparative genomics reveals high biological diversity and specific adaptations in the industrially and medically important fungal genus Aspergillus.</title>
        <authorList>
            <person name="de Vries R.P."/>
            <person name="Riley R."/>
            <person name="Wiebenga A."/>
            <person name="Aguilar-Osorio G."/>
            <person name="Amillis S."/>
            <person name="Uchima C.A."/>
            <person name="Anderluh G."/>
            <person name="Asadollahi M."/>
            <person name="Askin M."/>
            <person name="Barry K."/>
            <person name="Battaglia E."/>
            <person name="Bayram O."/>
            <person name="Benocci T."/>
            <person name="Braus-Stromeyer S.A."/>
            <person name="Caldana C."/>
            <person name="Canovas D."/>
            <person name="Cerqueira G.C."/>
            <person name="Chen F."/>
            <person name="Chen W."/>
            <person name="Choi C."/>
            <person name="Clum A."/>
            <person name="Dos Santos R.A."/>
            <person name="Damasio A.R."/>
            <person name="Diallinas G."/>
            <person name="Emri T."/>
            <person name="Fekete E."/>
            <person name="Flipphi M."/>
            <person name="Freyberg S."/>
            <person name="Gallo A."/>
            <person name="Gournas C."/>
            <person name="Habgood R."/>
            <person name="Hainaut M."/>
            <person name="Harispe M.L."/>
            <person name="Henrissat B."/>
            <person name="Hilden K.S."/>
            <person name="Hope R."/>
            <person name="Hossain A."/>
            <person name="Karabika E."/>
            <person name="Karaffa L."/>
            <person name="Karanyi Z."/>
            <person name="Krasevec N."/>
            <person name="Kuo A."/>
            <person name="Kusch H."/>
            <person name="LaButti K."/>
            <person name="Lagendijk E.L."/>
            <person name="Lapidus A."/>
            <person name="Levasseur A."/>
            <person name="Lindquist E."/>
            <person name="Lipzen A."/>
            <person name="Logrieco A.F."/>
            <person name="MacCabe A."/>
            <person name="Maekelae M.R."/>
            <person name="Malavazi I."/>
            <person name="Melin P."/>
            <person name="Meyer V."/>
            <person name="Mielnichuk N."/>
            <person name="Miskei M."/>
            <person name="Molnar A.P."/>
            <person name="Mule G."/>
            <person name="Ngan C.Y."/>
            <person name="Orejas M."/>
            <person name="Orosz E."/>
            <person name="Ouedraogo J.P."/>
            <person name="Overkamp K.M."/>
            <person name="Park H.-S."/>
            <person name="Perrone G."/>
            <person name="Piumi F."/>
            <person name="Punt P.J."/>
            <person name="Ram A.F."/>
            <person name="Ramon A."/>
            <person name="Rauscher S."/>
            <person name="Record E."/>
            <person name="Riano-Pachon D.M."/>
            <person name="Robert V."/>
            <person name="Roehrig J."/>
            <person name="Ruller R."/>
            <person name="Salamov A."/>
            <person name="Salih N.S."/>
            <person name="Samson R.A."/>
            <person name="Sandor E."/>
            <person name="Sanguinetti M."/>
            <person name="Schuetze T."/>
            <person name="Sepcic K."/>
            <person name="Shelest E."/>
            <person name="Sherlock G."/>
            <person name="Sophianopoulou V."/>
            <person name="Squina F.M."/>
            <person name="Sun H."/>
            <person name="Susca A."/>
            <person name="Todd R.B."/>
            <person name="Tsang A."/>
            <person name="Unkles S.E."/>
            <person name="van de Wiele N."/>
            <person name="van Rossen-Uffink D."/>
            <person name="Oliveira J.V."/>
            <person name="Vesth T.C."/>
            <person name="Visser J."/>
            <person name="Yu J.-H."/>
            <person name="Zhou M."/>
            <person name="Andersen M.R."/>
            <person name="Archer D.B."/>
            <person name="Baker S.E."/>
            <person name="Benoit I."/>
            <person name="Brakhage A.A."/>
            <person name="Braus G.H."/>
            <person name="Fischer R."/>
            <person name="Frisvad J.C."/>
            <person name="Goldman G.H."/>
            <person name="Houbraken J."/>
            <person name="Oakley B."/>
            <person name="Pocsi I."/>
            <person name="Scazzocchio C."/>
            <person name="Seiboth B."/>
            <person name="vanKuyk P.A."/>
            <person name="Wortman J."/>
            <person name="Dyer P.S."/>
            <person name="Grigoriev I.V."/>
        </authorList>
    </citation>
    <scope>NUCLEOTIDE SEQUENCE [LARGE SCALE GENOMIC DNA]</scope>
    <source>
        <strain evidence="3">CBS 516.65</strain>
    </source>
</reference>